<dbReference type="Proteomes" id="UP000318055">
    <property type="component" value="Chromosome"/>
</dbReference>
<organism evidence="5 6">
    <name type="scientific">Sphingomonas suaedae</name>
    <dbReference type="NCBI Taxonomy" id="2599297"/>
    <lineage>
        <taxon>Bacteria</taxon>
        <taxon>Pseudomonadati</taxon>
        <taxon>Pseudomonadota</taxon>
        <taxon>Alphaproteobacteria</taxon>
        <taxon>Sphingomonadales</taxon>
        <taxon>Sphingomonadaceae</taxon>
        <taxon>Sphingomonas</taxon>
    </lineage>
</organism>
<keyword evidence="1 2" id="KW-0443">Lipid metabolism</keyword>
<feature type="region of interest" description="Disordered" evidence="3">
    <location>
        <begin position="440"/>
        <end position="468"/>
    </location>
</feature>
<keyword evidence="6" id="KW-1185">Reference proteome</keyword>
<keyword evidence="2" id="KW-0442">Lipid degradation</keyword>
<dbReference type="SUPFAM" id="SSF52151">
    <property type="entry name" value="FabD/lysophospholipase-like"/>
    <property type="match status" value="1"/>
</dbReference>
<evidence type="ECO:0000256" key="3">
    <source>
        <dbReference type="SAM" id="MobiDB-lite"/>
    </source>
</evidence>
<dbReference type="Gene3D" id="3.40.1090.10">
    <property type="entry name" value="Cytosolic phospholipase A2 catalytic domain"/>
    <property type="match status" value="1"/>
</dbReference>
<feature type="short sequence motif" description="GXSXG" evidence="2">
    <location>
        <begin position="149"/>
        <end position="153"/>
    </location>
</feature>
<proteinExistence type="predicted"/>
<dbReference type="InterPro" id="IPR016035">
    <property type="entry name" value="Acyl_Trfase/lysoPLipase"/>
</dbReference>
<name>A0A518RG86_9SPHN</name>
<dbReference type="InterPro" id="IPR002641">
    <property type="entry name" value="PNPLA_dom"/>
</dbReference>
<evidence type="ECO:0000256" key="1">
    <source>
        <dbReference type="ARBA" id="ARBA00023098"/>
    </source>
</evidence>
<feature type="domain" description="PNPLA" evidence="4">
    <location>
        <begin position="116"/>
        <end position="330"/>
    </location>
</feature>
<dbReference type="OrthoDB" id="7502337at2"/>
<dbReference type="KEGG" id="ssua:FPZ54_10735"/>
<dbReference type="EMBL" id="CP042239">
    <property type="protein sequence ID" value="QDX26451.1"/>
    <property type="molecule type" value="Genomic_DNA"/>
</dbReference>
<accession>A0A518RG86</accession>
<sequence>MTVSACLPRGRMARWIQGGKTMLKWIGLLGAAALLPACATRGTLDIECAEADLKRTALEPSQLVQDIQSGKPVAETLSVKREDGTSLASKSAAQVAEEAALVNAFVTAGGEPRHSLLLSGGGQWGAYGAGFLAALEEGGKMPDFERVTGVSTGALQALFVGALNDSDLGPQERKKLTGLLMASYRPAAEREIVYRHGWKGWAVISGSFAGLTPLRDRIYGRLCDSATECPLIRHLANSTTEVLVGYVGASDGVFYYSNITEIARIAYPDGRNPGPPGALKRARQCIAGAALASAAMPVFFQQVRIGSGADWKTYYDGGVRQSVFEANAAERVDRVVTLMKERREQEIKAQLNSSDKDRVALKSLTNAELPALYVLRNGPTVLIRKHEDAAFDRKGNALDTALRAQTILVNQLEVQSIADLRLAHPKGYIWLRTADGFDRKPETDGEIGSSPPRSRTPDEVVETRPCVKNPPEAMFSPSFMGCLMRYGREHGAKGNWIRLSELDLKPRAESGQ</sequence>
<feature type="short sequence motif" description="GXGXXG" evidence="2">
    <location>
        <begin position="120"/>
        <end position="125"/>
    </location>
</feature>
<dbReference type="AlphaFoldDB" id="A0A518RG86"/>
<feature type="short sequence motif" description="DGA/G" evidence="2">
    <location>
        <begin position="316"/>
        <end position="318"/>
    </location>
</feature>
<evidence type="ECO:0000313" key="6">
    <source>
        <dbReference type="Proteomes" id="UP000318055"/>
    </source>
</evidence>
<dbReference type="Pfam" id="PF01734">
    <property type="entry name" value="Patatin"/>
    <property type="match status" value="1"/>
</dbReference>
<protein>
    <submittedName>
        <fullName evidence="5">Patatin-like phospholipase family protein</fullName>
    </submittedName>
</protein>
<gene>
    <name evidence="5" type="ORF">FPZ54_10735</name>
</gene>
<evidence type="ECO:0000259" key="4">
    <source>
        <dbReference type="PROSITE" id="PS51635"/>
    </source>
</evidence>
<keyword evidence="2" id="KW-0378">Hydrolase</keyword>
<feature type="active site" description="Proton acceptor" evidence="2">
    <location>
        <position position="316"/>
    </location>
</feature>
<evidence type="ECO:0000256" key="2">
    <source>
        <dbReference type="PROSITE-ProRule" id="PRU01161"/>
    </source>
</evidence>
<dbReference type="PROSITE" id="PS51635">
    <property type="entry name" value="PNPLA"/>
    <property type="match status" value="1"/>
</dbReference>
<dbReference type="GO" id="GO:0016042">
    <property type="term" value="P:lipid catabolic process"/>
    <property type="evidence" value="ECO:0007669"/>
    <property type="project" value="UniProtKB-UniRule"/>
</dbReference>
<reference evidence="5 6" key="1">
    <citation type="submission" date="2019-07" db="EMBL/GenBank/DDBJ databases">
        <title>Sphingomonas alkalisoli sp. nov., isolated from rhizosphere soil of Suaedae salsa.</title>
        <authorList>
            <person name="Zhang H."/>
            <person name="Xu L."/>
            <person name="Zhang J.-X."/>
            <person name="Sun J.-Q."/>
        </authorList>
    </citation>
    <scope>NUCLEOTIDE SEQUENCE [LARGE SCALE GENOMIC DNA]</scope>
    <source>
        <strain evidence="5 6">XS-10</strain>
    </source>
</reference>
<evidence type="ECO:0000313" key="5">
    <source>
        <dbReference type="EMBL" id="QDX26451.1"/>
    </source>
</evidence>
<feature type="active site" description="Nucleophile" evidence="2">
    <location>
        <position position="151"/>
    </location>
</feature>
<dbReference type="GO" id="GO:0016787">
    <property type="term" value="F:hydrolase activity"/>
    <property type="evidence" value="ECO:0007669"/>
    <property type="project" value="UniProtKB-UniRule"/>
</dbReference>